<dbReference type="PANTHER" id="PTHR11820:SF7">
    <property type="entry name" value="ACYLPYRUVASE FAHD1, MITOCHONDRIAL"/>
    <property type="match status" value="1"/>
</dbReference>
<name>A0A7C4V5Q3_9DEIN</name>
<dbReference type="GO" id="GO:0046872">
    <property type="term" value="F:metal ion binding"/>
    <property type="evidence" value="ECO:0007669"/>
    <property type="project" value="UniProtKB-KW"/>
</dbReference>
<dbReference type="GO" id="GO:0016853">
    <property type="term" value="F:isomerase activity"/>
    <property type="evidence" value="ECO:0007669"/>
    <property type="project" value="UniProtKB-ARBA"/>
</dbReference>
<accession>A0A7C4V5Q3</accession>
<dbReference type="Gene3D" id="3.90.850.10">
    <property type="entry name" value="Fumarylacetoacetase-like, C-terminal domain"/>
    <property type="match status" value="1"/>
</dbReference>
<dbReference type="GO" id="GO:0019752">
    <property type="term" value="P:carboxylic acid metabolic process"/>
    <property type="evidence" value="ECO:0007669"/>
    <property type="project" value="UniProtKB-ARBA"/>
</dbReference>
<evidence type="ECO:0000256" key="1">
    <source>
        <dbReference type="ARBA" id="ARBA00022723"/>
    </source>
</evidence>
<dbReference type="AlphaFoldDB" id="A0A7C4V5Q3"/>
<keyword evidence="1" id="KW-0479">Metal-binding</keyword>
<organism evidence="4">
    <name type="scientific">Oceanithermus profundus</name>
    <dbReference type="NCBI Taxonomy" id="187137"/>
    <lineage>
        <taxon>Bacteria</taxon>
        <taxon>Thermotogati</taxon>
        <taxon>Deinococcota</taxon>
        <taxon>Deinococci</taxon>
        <taxon>Thermales</taxon>
        <taxon>Thermaceae</taxon>
        <taxon>Oceanithermus</taxon>
    </lineage>
</organism>
<evidence type="ECO:0000313" key="4">
    <source>
        <dbReference type="EMBL" id="HGY09487.1"/>
    </source>
</evidence>
<protein>
    <submittedName>
        <fullName evidence="4">FAA hydrolase family protein</fullName>
    </submittedName>
</protein>
<dbReference type="InterPro" id="IPR018833">
    <property type="entry name" value="Rv2993c-like_N"/>
</dbReference>
<feature type="domain" description="Rv2993c-like N-terminal" evidence="3">
    <location>
        <begin position="1"/>
        <end position="48"/>
    </location>
</feature>
<dbReference type="Pfam" id="PF01557">
    <property type="entry name" value="FAA_hydrolase"/>
    <property type="match status" value="1"/>
</dbReference>
<dbReference type="FunFam" id="3.90.850.10:FF:000002">
    <property type="entry name" value="2-hydroxyhepta-2,4-diene-1,7-dioate isomerase"/>
    <property type="match status" value="1"/>
</dbReference>
<evidence type="ECO:0000259" key="3">
    <source>
        <dbReference type="Pfam" id="PF10370"/>
    </source>
</evidence>
<comment type="caution">
    <text evidence="4">The sequence shown here is derived from an EMBL/GenBank/DDBJ whole genome shotgun (WGS) entry which is preliminary data.</text>
</comment>
<sequence length="253" mass="27990">MKMLRFQRDGRVQWGWLMGEDHVTPMRKLDGEPAGEVYPIRELELLPPAEPSKIVCVGRNYADHIKEMGHAFGEDLPAEPGLFLKAPNTLVPSGAEVAYPDWTEELHYEGELAAVIGQTARNVGEEEALGYVLGYTNALDLTARDKQKSDLQWIRAKSADGFLPLGPVLETELDPNATVVRTWVNDELRQEASTELMIFPVARVISYVSRFMTLEPGDVVLTGTPSGVGPLVRGDRVRVEVEGVGRALEVRIV</sequence>
<dbReference type="PANTHER" id="PTHR11820">
    <property type="entry name" value="ACYLPYRUVASE"/>
    <property type="match status" value="1"/>
</dbReference>
<dbReference type="Pfam" id="PF10370">
    <property type="entry name" value="Rv2993c-like_N"/>
    <property type="match status" value="1"/>
</dbReference>
<dbReference type="InterPro" id="IPR036663">
    <property type="entry name" value="Fumarylacetoacetase_C_sf"/>
</dbReference>
<dbReference type="EMBL" id="DRPZ01000145">
    <property type="protein sequence ID" value="HGY09487.1"/>
    <property type="molecule type" value="Genomic_DNA"/>
</dbReference>
<dbReference type="GO" id="GO:0018773">
    <property type="term" value="F:acetylpyruvate hydrolase activity"/>
    <property type="evidence" value="ECO:0007669"/>
    <property type="project" value="TreeGrafter"/>
</dbReference>
<dbReference type="InterPro" id="IPR011234">
    <property type="entry name" value="Fumarylacetoacetase-like_C"/>
</dbReference>
<feature type="domain" description="Fumarylacetoacetase-like C-terminal" evidence="2">
    <location>
        <begin position="53"/>
        <end position="246"/>
    </location>
</feature>
<dbReference type="Gene3D" id="2.30.30.370">
    <property type="entry name" value="FAH"/>
    <property type="match status" value="1"/>
</dbReference>
<evidence type="ECO:0000259" key="2">
    <source>
        <dbReference type="Pfam" id="PF01557"/>
    </source>
</evidence>
<dbReference type="SUPFAM" id="SSF56529">
    <property type="entry name" value="FAH"/>
    <property type="match status" value="1"/>
</dbReference>
<gene>
    <name evidence="4" type="ORF">ENK37_05475</name>
</gene>
<reference evidence="4" key="1">
    <citation type="journal article" date="2020" name="mSystems">
        <title>Genome- and Community-Level Interaction Insights into Carbon Utilization and Element Cycling Functions of Hydrothermarchaeota in Hydrothermal Sediment.</title>
        <authorList>
            <person name="Zhou Z."/>
            <person name="Liu Y."/>
            <person name="Xu W."/>
            <person name="Pan J."/>
            <person name="Luo Z.H."/>
            <person name="Li M."/>
        </authorList>
    </citation>
    <scope>NUCLEOTIDE SEQUENCE [LARGE SCALE GENOMIC DNA]</scope>
    <source>
        <strain evidence="4">HyVt-570</strain>
    </source>
</reference>
<keyword evidence="4" id="KW-0378">Hydrolase</keyword>
<proteinExistence type="predicted"/>
<dbReference type="Proteomes" id="UP000885759">
    <property type="component" value="Unassembled WGS sequence"/>
</dbReference>